<dbReference type="Proteomes" id="UP000887580">
    <property type="component" value="Unplaced"/>
</dbReference>
<evidence type="ECO:0000313" key="1">
    <source>
        <dbReference type="Proteomes" id="UP000887580"/>
    </source>
</evidence>
<reference evidence="2" key="1">
    <citation type="submission" date="2022-11" db="UniProtKB">
        <authorList>
            <consortium name="WormBaseParasite"/>
        </authorList>
    </citation>
    <scope>IDENTIFICATION</scope>
</reference>
<evidence type="ECO:0000313" key="2">
    <source>
        <dbReference type="WBParaSite" id="PS1159_v2.g22731.t1"/>
    </source>
</evidence>
<dbReference type="WBParaSite" id="PS1159_v2.g22731.t1">
    <property type="protein sequence ID" value="PS1159_v2.g22731.t1"/>
    <property type="gene ID" value="PS1159_v2.g22731"/>
</dbReference>
<protein>
    <submittedName>
        <fullName evidence="2">Nucleotide-diphospho-sugar transferase domain-containing protein</fullName>
    </submittedName>
</protein>
<accession>A0AC35G022</accession>
<organism evidence="1 2">
    <name type="scientific">Panagrolaimus sp. PS1159</name>
    <dbReference type="NCBI Taxonomy" id="55785"/>
    <lineage>
        <taxon>Eukaryota</taxon>
        <taxon>Metazoa</taxon>
        <taxon>Ecdysozoa</taxon>
        <taxon>Nematoda</taxon>
        <taxon>Chromadorea</taxon>
        <taxon>Rhabditida</taxon>
        <taxon>Tylenchina</taxon>
        <taxon>Panagrolaimomorpha</taxon>
        <taxon>Panagrolaimoidea</taxon>
        <taxon>Panagrolaimidae</taxon>
        <taxon>Panagrolaimus</taxon>
    </lineage>
</organism>
<proteinExistence type="predicted"/>
<sequence length="189" mass="22512">MAHLLKLLLGLNIGVLVVIDQLQSLKNYDLAQDTVTCYCRKFKYKLIRIAMDRNPELRKKCPQKDFMFQRHCVTINVLRDNPELEYILFLDADMGIINPNHLIEEYINPKFDILFYERIFNFEVMAGSYIVKNTPYSITFLKDWIEYENKLPDSFHGTDNAAIHQILVDWYNPNDKRDLKCRLIWEESK</sequence>
<name>A0AC35G022_9BILA</name>